<protein>
    <submittedName>
        <fullName evidence="1">Uncharacterized protein</fullName>
    </submittedName>
</protein>
<accession>A0AAV8Q9B1</accession>
<organism evidence="1 2">
    <name type="scientific">Ensete ventricosum</name>
    <name type="common">Abyssinian banana</name>
    <name type="synonym">Musa ensete</name>
    <dbReference type="NCBI Taxonomy" id="4639"/>
    <lineage>
        <taxon>Eukaryota</taxon>
        <taxon>Viridiplantae</taxon>
        <taxon>Streptophyta</taxon>
        <taxon>Embryophyta</taxon>
        <taxon>Tracheophyta</taxon>
        <taxon>Spermatophyta</taxon>
        <taxon>Magnoliopsida</taxon>
        <taxon>Liliopsida</taxon>
        <taxon>Zingiberales</taxon>
        <taxon>Musaceae</taxon>
        <taxon>Ensete</taxon>
    </lineage>
</organism>
<proteinExistence type="predicted"/>
<dbReference type="EMBL" id="JAQQAF010000008">
    <property type="protein sequence ID" value="KAJ8467980.1"/>
    <property type="molecule type" value="Genomic_DNA"/>
</dbReference>
<dbReference type="Proteomes" id="UP001222027">
    <property type="component" value="Unassembled WGS sequence"/>
</dbReference>
<reference evidence="1 2" key="1">
    <citation type="submission" date="2022-12" db="EMBL/GenBank/DDBJ databases">
        <title>Chromosome-scale assembly of the Ensete ventricosum genome.</title>
        <authorList>
            <person name="Dussert Y."/>
            <person name="Stocks J."/>
            <person name="Wendawek A."/>
            <person name="Woldeyes F."/>
            <person name="Nichols R.A."/>
            <person name="Borrell J.S."/>
        </authorList>
    </citation>
    <scope>NUCLEOTIDE SEQUENCE [LARGE SCALE GENOMIC DNA]</scope>
    <source>
        <strain evidence="2">cv. Maze</strain>
        <tissue evidence="1">Seeds</tissue>
    </source>
</reference>
<gene>
    <name evidence="1" type="ORF">OPV22_030532</name>
</gene>
<evidence type="ECO:0000313" key="2">
    <source>
        <dbReference type="Proteomes" id="UP001222027"/>
    </source>
</evidence>
<comment type="caution">
    <text evidence="1">The sequence shown here is derived from an EMBL/GenBank/DDBJ whole genome shotgun (WGS) entry which is preliminary data.</text>
</comment>
<evidence type="ECO:0000313" key="1">
    <source>
        <dbReference type="EMBL" id="KAJ8467980.1"/>
    </source>
</evidence>
<dbReference type="AlphaFoldDB" id="A0AAV8Q9B1"/>
<keyword evidence="2" id="KW-1185">Reference proteome</keyword>
<sequence length="66" mass="7183">MAFSHPPSLSFPLPTRAAGWGSFRGLLLRLGYRDSGIRILALVFRCGGEEGSEADGIELSCQSLEW</sequence>
<name>A0AAV8Q9B1_ENSVE</name>